<dbReference type="GO" id="GO:0052861">
    <property type="term" value="F:endo-1,3(4)-beta-glucanase activity"/>
    <property type="evidence" value="ECO:0007669"/>
    <property type="project" value="InterPro"/>
</dbReference>
<dbReference type="AlphaFoldDB" id="B9T6T2"/>
<dbReference type="eggNOG" id="KOG2254">
    <property type="taxonomic scope" value="Eukaryota"/>
</dbReference>
<dbReference type="Proteomes" id="UP000008311">
    <property type="component" value="Unassembled WGS sequence"/>
</dbReference>
<feature type="domain" description="Glycosyl hydrolase family 81 N-terminal" evidence="1">
    <location>
        <begin position="67"/>
        <end position="176"/>
    </location>
</feature>
<protein>
    <recommendedName>
        <fullName evidence="1">Glycosyl hydrolase family 81 N-terminal domain-containing protein</fullName>
    </recommendedName>
</protein>
<dbReference type="EMBL" id="EQ974641">
    <property type="protein sequence ID" value="EEF28437.1"/>
    <property type="molecule type" value="Genomic_DNA"/>
</dbReference>
<dbReference type="InParanoid" id="B9T6T2"/>
<name>B9T6T2_RICCO</name>
<gene>
    <name evidence="2" type="ORF">RCOM_0016850</name>
</gene>
<sequence length="231" mass="25436">MSHHSQKKEPSVPFLFPKAQSKSFLSLLASLLLLSSLLHYPPTVSFKISLSGMVILLNMNKGNLLILGDFSGKVRIAISPDFYSAKYEAILDRFQSAYAVSGDAVLTKPFCLLCKWEKEGCGQLLMLAHPLHVKLLSRDDCDITILDDFIYRSIDGDLVGVVGDAWVLKPDPIPVTEIVTALCRDVEGLESVAIEDYSPCHYGRMIARAARLAVIAEEVHSLKGYLLLPSS</sequence>
<evidence type="ECO:0000313" key="2">
    <source>
        <dbReference type="EMBL" id="EEF28437.1"/>
    </source>
</evidence>
<dbReference type="InterPro" id="IPR005200">
    <property type="entry name" value="Endo-beta-glucanase"/>
</dbReference>
<dbReference type="InterPro" id="IPR040451">
    <property type="entry name" value="GH81_N"/>
</dbReference>
<dbReference type="STRING" id="3988.B9T6T2"/>
<dbReference type="Pfam" id="PF03639">
    <property type="entry name" value="Glyco_hydro_81"/>
    <property type="match status" value="1"/>
</dbReference>
<proteinExistence type="predicted"/>
<evidence type="ECO:0000313" key="3">
    <source>
        <dbReference type="Proteomes" id="UP000008311"/>
    </source>
</evidence>
<reference evidence="3" key="1">
    <citation type="journal article" date="2010" name="Nat. Biotechnol.">
        <title>Draft genome sequence of the oilseed species Ricinus communis.</title>
        <authorList>
            <person name="Chan A.P."/>
            <person name="Crabtree J."/>
            <person name="Zhao Q."/>
            <person name="Lorenzi H."/>
            <person name="Orvis J."/>
            <person name="Puiu D."/>
            <person name="Melake-Berhan A."/>
            <person name="Jones K.M."/>
            <person name="Redman J."/>
            <person name="Chen G."/>
            <person name="Cahoon E.B."/>
            <person name="Gedil M."/>
            <person name="Stanke M."/>
            <person name="Haas B.J."/>
            <person name="Wortman J.R."/>
            <person name="Fraser-Liggett C.M."/>
            <person name="Ravel J."/>
            <person name="Rabinowicz P.D."/>
        </authorList>
    </citation>
    <scope>NUCLEOTIDE SEQUENCE [LARGE SCALE GENOMIC DNA]</scope>
    <source>
        <strain evidence="3">cv. Hale</strain>
    </source>
</reference>
<dbReference type="PANTHER" id="PTHR31983:SF0">
    <property type="entry name" value="GLUCAN ENDO-1,3-BETA-D-GLUCOSIDASE 2"/>
    <property type="match status" value="1"/>
</dbReference>
<evidence type="ECO:0000259" key="1">
    <source>
        <dbReference type="Pfam" id="PF03639"/>
    </source>
</evidence>
<organism evidence="2 3">
    <name type="scientific">Ricinus communis</name>
    <name type="common">Castor bean</name>
    <dbReference type="NCBI Taxonomy" id="3988"/>
    <lineage>
        <taxon>Eukaryota</taxon>
        <taxon>Viridiplantae</taxon>
        <taxon>Streptophyta</taxon>
        <taxon>Embryophyta</taxon>
        <taxon>Tracheophyta</taxon>
        <taxon>Spermatophyta</taxon>
        <taxon>Magnoliopsida</taxon>
        <taxon>eudicotyledons</taxon>
        <taxon>Gunneridae</taxon>
        <taxon>Pentapetalae</taxon>
        <taxon>rosids</taxon>
        <taxon>fabids</taxon>
        <taxon>Malpighiales</taxon>
        <taxon>Euphorbiaceae</taxon>
        <taxon>Acalyphoideae</taxon>
        <taxon>Acalypheae</taxon>
        <taxon>Ricinus</taxon>
    </lineage>
</organism>
<accession>B9T6T2</accession>
<keyword evidence="3" id="KW-1185">Reference proteome</keyword>
<dbReference type="PANTHER" id="PTHR31983">
    <property type="entry name" value="ENDO-1,3(4)-BETA-GLUCANASE 1"/>
    <property type="match status" value="1"/>
</dbReference>